<gene>
    <name evidence="2" type="ORF">F9B16_01080</name>
</gene>
<accession>A0A6L3WEK9</accession>
<evidence type="ECO:0000256" key="1">
    <source>
        <dbReference type="SAM" id="MobiDB-lite"/>
    </source>
</evidence>
<sequence length="136" mass="15194">MFTMLTVIRKRPEVSTEEFRHFMQLEYGALAENSIHAGQTGPSMSKPRDRQRSTSARCRLGGSEPYQHAAAPRGTRIGLDADGSTPADTEEAAPIRQFRTLIRRLRNPASPQDETDIAGAHFRLTSPWSSHFEQNA</sequence>
<organism evidence="2 3">
    <name type="scientific">Actinomadura montaniterrae</name>
    <dbReference type="NCBI Taxonomy" id="1803903"/>
    <lineage>
        <taxon>Bacteria</taxon>
        <taxon>Bacillati</taxon>
        <taxon>Actinomycetota</taxon>
        <taxon>Actinomycetes</taxon>
        <taxon>Streptosporangiales</taxon>
        <taxon>Thermomonosporaceae</taxon>
        <taxon>Actinomadura</taxon>
    </lineage>
</organism>
<feature type="region of interest" description="Disordered" evidence="1">
    <location>
        <begin position="33"/>
        <end position="95"/>
    </location>
</feature>
<dbReference type="AlphaFoldDB" id="A0A6L3WEK9"/>
<keyword evidence="3" id="KW-1185">Reference proteome</keyword>
<evidence type="ECO:0000313" key="3">
    <source>
        <dbReference type="Proteomes" id="UP000483004"/>
    </source>
</evidence>
<dbReference type="Proteomes" id="UP000483004">
    <property type="component" value="Unassembled WGS sequence"/>
</dbReference>
<proteinExistence type="predicted"/>
<dbReference type="EMBL" id="WBMR01000001">
    <property type="protein sequence ID" value="KAB2390456.1"/>
    <property type="molecule type" value="Genomic_DNA"/>
</dbReference>
<evidence type="ECO:0000313" key="2">
    <source>
        <dbReference type="EMBL" id="KAB2390456.1"/>
    </source>
</evidence>
<dbReference type="OrthoDB" id="6369070at2"/>
<protein>
    <submittedName>
        <fullName evidence="2">Uncharacterized protein</fullName>
    </submittedName>
</protein>
<name>A0A6L3WEK9_9ACTN</name>
<comment type="caution">
    <text evidence="2">The sequence shown here is derived from an EMBL/GenBank/DDBJ whole genome shotgun (WGS) entry which is preliminary data.</text>
</comment>
<reference evidence="2 3" key="1">
    <citation type="submission" date="2019-09" db="EMBL/GenBank/DDBJ databases">
        <title>Actinomadura physcomitrii sp. nov., a novel actinomycete isolated from moss [Physcomitrium sphaericum (Ludw) Fuernr].</title>
        <authorList>
            <person name="Liu C."/>
            <person name="Zhuang X."/>
        </authorList>
    </citation>
    <scope>NUCLEOTIDE SEQUENCE [LARGE SCALE GENOMIC DNA]</scope>
    <source>
        <strain evidence="2 3">CYP1-1B</strain>
    </source>
</reference>